<dbReference type="Gene3D" id="3.40.50.150">
    <property type="entry name" value="Vaccinia Virus protein VP39"/>
    <property type="match status" value="1"/>
</dbReference>
<accession>A0ABV7J315</accession>
<dbReference type="Proteomes" id="UP001595547">
    <property type="component" value="Unassembled WGS sequence"/>
</dbReference>
<dbReference type="PANTHER" id="PTHR31760:SF0">
    <property type="entry name" value="S-ADENOSYL-L-METHIONINE-DEPENDENT METHYLTRANSFERASES SUPERFAMILY PROTEIN"/>
    <property type="match status" value="1"/>
</dbReference>
<keyword evidence="4 6" id="KW-0808">Transferase</keyword>
<evidence type="ECO:0000256" key="4">
    <source>
        <dbReference type="ARBA" id="ARBA00022679"/>
    </source>
</evidence>
<organism evidence="7 8">
    <name type="scientific">Cypionkella sinensis</name>
    <dbReference type="NCBI Taxonomy" id="1756043"/>
    <lineage>
        <taxon>Bacteria</taxon>
        <taxon>Pseudomonadati</taxon>
        <taxon>Pseudomonadota</taxon>
        <taxon>Alphaproteobacteria</taxon>
        <taxon>Rhodobacterales</taxon>
        <taxon>Paracoccaceae</taxon>
        <taxon>Cypionkella</taxon>
    </lineage>
</organism>
<comment type="caution">
    <text evidence="6">Lacks conserved residue(s) required for the propagation of feature annotation.</text>
</comment>
<name>A0ABV7J315_9RHOB</name>
<evidence type="ECO:0000256" key="2">
    <source>
        <dbReference type="ARBA" id="ARBA00022552"/>
    </source>
</evidence>
<feature type="binding site" evidence="6">
    <location>
        <position position="141"/>
    </location>
    <ligand>
        <name>S-adenosyl-L-methionine</name>
        <dbReference type="ChEBI" id="CHEBI:59789"/>
    </ligand>
</feature>
<comment type="subcellular location">
    <subcellularLocation>
        <location evidence="6">Cytoplasm</location>
    </subcellularLocation>
</comment>
<dbReference type="InterPro" id="IPR029063">
    <property type="entry name" value="SAM-dependent_MTases_sf"/>
</dbReference>
<dbReference type="InterPro" id="IPR003682">
    <property type="entry name" value="rRNA_ssu_MeTfrase_G"/>
</dbReference>
<dbReference type="GO" id="GO:0008168">
    <property type="term" value="F:methyltransferase activity"/>
    <property type="evidence" value="ECO:0007669"/>
    <property type="project" value="UniProtKB-KW"/>
</dbReference>
<proteinExistence type="inferred from homology"/>
<evidence type="ECO:0000256" key="5">
    <source>
        <dbReference type="ARBA" id="ARBA00022691"/>
    </source>
</evidence>
<comment type="function">
    <text evidence="6">Specifically methylates the N7 position of guanine in position 527 of 16S rRNA.</text>
</comment>
<feature type="binding site" evidence="6">
    <location>
        <begin position="127"/>
        <end position="128"/>
    </location>
    <ligand>
        <name>S-adenosyl-L-methionine</name>
        <dbReference type="ChEBI" id="CHEBI:59789"/>
    </ligand>
</feature>
<dbReference type="HAMAP" id="MF_00074">
    <property type="entry name" value="16SrRNA_methyltr_G"/>
    <property type="match status" value="1"/>
</dbReference>
<keyword evidence="8" id="KW-1185">Reference proteome</keyword>
<evidence type="ECO:0000256" key="3">
    <source>
        <dbReference type="ARBA" id="ARBA00022603"/>
    </source>
</evidence>
<dbReference type="PIRSF" id="PIRSF003078">
    <property type="entry name" value="GidB"/>
    <property type="match status" value="1"/>
</dbReference>
<reference evidence="8" key="1">
    <citation type="journal article" date="2019" name="Int. J. Syst. Evol. Microbiol.">
        <title>The Global Catalogue of Microorganisms (GCM) 10K type strain sequencing project: providing services to taxonomists for standard genome sequencing and annotation.</title>
        <authorList>
            <consortium name="The Broad Institute Genomics Platform"/>
            <consortium name="The Broad Institute Genome Sequencing Center for Infectious Disease"/>
            <person name="Wu L."/>
            <person name="Ma J."/>
        </authorList>
    </citation>
    <scope>NUCLEOTIDE SEQUENCE [LARGE SCALE GENOMIC DNA]</scope>
    <source>
        <strain evidence="8">KCTC 52039</strain>
    </source>
</reference>
<keyword evidence="3 6" id="KW-0489">Methyltransferase</keyword>
<keyword evidence="5 6" id="KW-0949">S-adenosyl-L-methionine</keyword>
<comment type="catalytic activity">
    <reaction evidence="6">
        <text>guanosine(527) in 16S rRNA + S-adenosyl-L-methionine = N(7)-methylguanosine(527) in 16S rRNA + S-adenosyl-L-homocysteine</text>
        <dbReference type="Rhea" id="RHEA:42732"/>
        <dbReference type="Rhea" id="RHEA-COMP:10209"/>
        <dbReference type="Rhea" id="RHEA-COMP:10210"/>
        <dbReference type="ChEBI" id="CHEBI:57856"/>
        <dbReference type="ChEBI" id="CHEBI:59789"/>
        <dbReference type="ChEBI" id="CHEBI:74269"/>
        <dbReference type="ChEBI" id="CHEBI:74480"/>
        <dbReference type="EC" id="2.1.1.170"/>
    </reaction>
</comment>
<keyword evidence="2 6" id="KW-0698">rRNA processing</keyword>
<dbReference type="NCBIfam" id="TIGR00138">
    <property type="entry name" value="rsmG_gidB"/>
    <property type="match status" value="1"/>
</dbReference>
<feature type="binding site" evidence="6">
    <location>
        <position position="73"/>
    </location>
    <ligand>
        <name>S-adenosyl-L-methionine</name>
        <dbReference type="ChEBI" id="CHEBI:59789"/>
    </ligand>
</feature>
<keyword evidence="1 6" id="KW-0963">Cytoplasm</keyword>
<evidence type="ECO:0000256" key="6">
    <source>
        <dbReference type="HAMAP-Rule" id="MF_00074"/>
    </source>
</evidence>
<dbReference type="PANTHER" id="PTHR31760">
    <property type="entry name" value="S-ADENOSYL-L-METHIONINE-DEPENDENT METHYLTRANSFERASES SUPERFAMILY PROTEIN"/>
    <property type="match status" value="1"/>
</dbReference>
<dbReference type="Pfam" id="PF02527">
    <property type="entry name" value="GidB"/>
    <property type="match status" value="1"/>
</dbReference>
<feature type="binding site" evidence="6">
    <location>
        <position position="78"/>
    </location>
    <ligand>
        <name>S-adenosyl-L-methionine</name>
        <dbReference type="ChEBI" id="CHEBI:59789"/>
    </ligand>
</feature>
<dbReference type="RefSeq" id="WP_380073793.1">
    <property type="nucleotide sequence ID" value="NZ_JBHRTO010000001.1"/>
</dbReference>
<protein>
    <recommendedName>
        <fullName evidence="6">Ribosomal RNA small subunit methyltransferase G</fullName>
        <ecNumber evidence="6">2.1.1.170</ecNumber>
    </recommendedName>
    <alternativeName>
        <fullName evidence="6">16S rRNA 7-methylguanosine methyltransferase</fullName>
        <shortName evidence="6">16S rRNA m7G methyltransferase</shortName>
    </alternativeName>
</protein>
<dbReference type="EMBL" id="JBHRTO010000001">
    <property type="protein sequence ID" value="MFC3182213.1"/>
    <property type="molecule type" value="Genomic_DNA"/>
</dbReference>
<comment type="caution">
    <text evidence="7">The sequence shown here is derived from an EMBL/GenBank/DDBJ whole genome shotgun (WGS) entry which is preliminary data.</text>
</comment>
<sequence length="208" mass="22664">MNREAVEVPGWLNVSRETLAQLFDFCDLVEKWNPVINLVSRAGIADLWQRHVIDSAQLFFKSPEGGAAWCDLGSGGGFPGIVLAILAKELRPDVTFTLVESDSRKAVFLAESARVLSLPVVVLSHRIENLAPQNADVLTARALAPLSLLCGFAHRHLKPSGIAIFPKGAAATHEIDDARKTWSFKCESSQSRTDADAAVLTIRDIHRA</sequence>
<comment type="similarity">
    <text evidence="6">Belongs to the methyltransferase superfamily. RNA methyltransferase RsmG family.</text>
</comment>
<evidence type="ECO:0000313" key="7">
    <source>
        <dbReference type="EMBL" id="MFC3182213.1"/>
    </source>
</evidence>
<gene>
    <name evidence="6 7" type="primary">rsmG</name>
    <name evidence="7" type="ORF">ACFOGH_14515</name>
</gene>
<dbReference type="EC" id="2.1.1.170" evidence="6"/>
<dbReference type="SUPFAM" id="SSF53335">
    <property type="entry name" value="S-adenosyl-L-methionine-dependent methyltransferases"/>
    <property type="match status" value="1"/>
</dbReference>
<evidence type="ECO:0000256" key="1">
    <source>
        <dbReference type="ARBA" id="ARBA00022490"/>
    </source>
</evidence>
<evidence type="ECO:0000313" key="8">
    <source>
        <dbReference type="Proteomes" id="UP001595547"/>
    </source>
</evidence>
<dbReference type="GO" id="GO:0032259">
    <property type="term" value="P:methylation"/>
    <property type="evidence" value="ECO:0007669"/>
    <property type="project" value="UniProtKB-KW"/>
</dbReference>